<dbReference type="OrthoDB" id="445326at2759"/>
<dbReference type="EMBL" id="KE647187">
    <property type="protein sequence ID" value="EQB61012.1"/>
    <property type="molecule type" value="Genomic_DNA"/>
</dbReference>
<dbReference type="InterPro" id="IPR012173">
    <property type="entry name" value="Mpp10"/>
</dbReference>
<keyword evidence="2" id="KW-1185">Reference proteome</keyword>
<evidence type="ECO:0000313" key="2">
    <source>
        <dbReference type="Proteomes" id="UP000053780"/>
    </source>
</evidence>
<dbReference type="VEuPathDB" id="MicrosporidiaDB:NAPIS_ORF01419"/>
<name>T0L0D6_9MICR</name>
<accession>T0L0D6</accession>
<organism evidence="1 2">
    <name type="scientific">Vairimorpha apis BRL 01</name>
    <dbReference type="NCBI Taxonomy" id="1037528"/>
    <lineage>
        <taxon>Eukaryota</taxon>
        <taxon>Fungi</taxon>
        <taxon>Fungi incertae sedis</taxon>
        <taxon>Microsporidia</taxon>
        <taxon>Nosematidae</taxon>
        <taxon>Vairimorpha</taxon>
    </lineage>
</organism>
<dbReference type="GO" id="GO:0006364">
    <property type="term" value="P:rRNA processing"/>
    <property type="evidence" value="ECO:0007669"/>
    <property type="project" value="InterPro"/>
</dbReference>
<proteinExistence type="predicted"/>
<dbReference type="HOGENOM" id="CLU_1643691_0_0_1"/>
<keyword evidence="1" id="KW-0687">Ribonucleoprotein</keyword>
<sequence>MNKKDLKKIEQELIKEKNWEYFGEVDKTKRPLNSLLNKKDLSYTVNDKPEPISAKQNNEIYKMTIQRLREGTFDNYNFEFTEEENQEIEKNDDEKFEDIEDIELLYNDIEGLLLSISDFGRFGYMPDTKFVVKKKVEIKTNRKSIKSLQNIKNVTVLQKK</sequence>
<dbReference type="AlphaFoldDB" id="T0L0D6"/>
<reference evidence="1 2" key="1">
    <citation type="journal article" date="2013" name="BMC Genomics">
        <title>Genome sequencing and comparative genomics of honey bee microsporidia, Nosema apis reveal novel insights into host-parasite interactions.</title>
        <authorList>
            <person name="Chen Yp."/>
            <person name="Pettis J.S."/>
            <person name="Zhao Y."/>
            <person name="Liu X."/>
            <person name="Tallon L.J."/>
            <person name="Sadzewicz L.D."/>
            <person name="Li R."/>
            <person name="Zheng H."/>
            <person name="Huang S."/>
            <person name="Zhang X."/>
            <person name="Hamilton M.C."/>
            <person name="Pernal S.F."/>
            <person name="Melathopoulos A.P."/>
            <person name="Yan X."/>
            <person name="Evans J.D."/>
        </authorList>
    </citation>
    <scope>NUCLEOTIDE SEQUENCE [LARGE SCALE GENOMIC DNA]</scope>
    <source>
        <strain evidence="1 2">BRL 01</strain>
    </source>
</reference>
<protein>
    <submittedName>
        <fullName evidence="1">U3 small nucleolar ribonucleoprotein component mpp10</fullName>
    </submittedName>
</protein>
<dbReference type="Pfam" id="PF04006">
    <property type="entry name" value="Mpp10"/>
    <property type="match status" value="1"/>
</dbReference>
<dbReference type="GO" id="GO:0005732">
    <property type="term" value="C:sno(s)RNA-containing ribonucleoprotein complex"/>
    <property type="evidence" value="ECO:0007669"/>
    <property type="project" value="InterPro"/>
</dbReference>
<evidence type="ECO:0000313" key="1">
    <source>
        <dbReference type="EMBL" id="EQB61012.1"/>
    </source>
</evidence>
<dbReference type="Proteomes" id="UP000053780">
    <property type="component" value="Unassembled WGS sequence"/>
</dbReference>
<dbReference type="GO" id="GO:0034457">
    <property type="term" value="C:Mpp10 complex"/>
    <property type="evidence" value="ECO:0007669"/>
    <property type="project" value="InterPro"/>
</dbReference>
<gene>
    <name evidence="1" type="ORF">NAPIS_ORF01419</name>
</gene>